<dbReference type="CDD" id="cd06225">
    <property type="entry name" value="HAMP"/>
    <property type="match status" value="1"/>
</dbReference>
<dbReference type="STRING" id="1305675.BFG57_15215"/>
<evidence type="ECO:0000256" key="1">
    <source>
        <dbReference type="ARBA" id="ARBA00004651"/>
    </source>
</evidence>
<dbReference type="GO" id="GO:0006935">
    <property type="term" value="P:chemotaxis"/>
    <property type="evidence" value="ECO:0007669"/>
    <property type="project" value="UniProtKB-KW"/>
</dbReference>
<evidence type="ECO:0000259" key="13">
    <source>
        <dbReference type="PROSITE" id="PS50885"/>
    </source>
</evidence>
<dbReference type="GO" id="GO:0004888">
    <property type="term" value="F:transmembrane signaling receptor activity"/>
    <property type="evidence" value="ECO:0007669"/>
    <property type="project" value="InterPro"/>
</dbReference>
<accession>A0A1E5LEQ6</accession>
<comment type="subcellular location">
    <subcellularLocation>
        <location evidence="1">Cell membrane</location>
        <topology evidence="1">Multi-pass membrane protein</topology>
    </subcellularLocation>
</comment>
<dbReference type="Gene3D" id="1.10.287.950">
    <property type="entry name" value="Methyl-accepting chemotaxis protein"/>
    <property type="match status" value="1"/>
</dbReference>
<dbReference type="Pfam" id="PF00015">
    <property type="entry name" value="MCPsignal"/>
    <property type="match status" value="1"/>
</dbReference>
<proteinExistence type="inferred from homology"/>
<keyword evidence="5 11" id="KW-0812">Transmembrane</keyword>
<evidence type="ECO:0000313" key="15">
    <source>
        <dbReference type="Proteomes" id="UP000095209"/>
    </source>
</evidence>
<dbReference type="AlphaFoldDB" id="A0A1E5LEQ6"/>
<evidence type="ECO:0000256" key="2">
    <source>
        <dbReference type="ARBA" id="ARBA00022475"/>
    </source>
</evidence>
<reference evidence="14 15" key="1">
    <citation type="submission" date="2016-08" db="EMBL/GenBank/DDBJ databases">
        <title>Genome of Bacillus solimangrovi GH2-4.</title>
        <authorList>
            <person name="Lim S."/>
            <person name="Kim B.-C."/>
        </authorList>
    </citation>
    <scope>NUCLEOTIDE SEQUENCE [LARGE SCALE GENOMIC DNA]</scope>
    <source>
        <strain evidence="14 15">GH2-4</strain>
    </source>
</reference>
<dbReference type="CDD" id="cd18773">
    <property type="entry name" value="PDC1_HK_sensor"/>
    <property type="match status" value="1"/>
</dbReference>
<organism evidence="14 15">
    <name type="scientific">Bacillus solimangrovi</name>
    <dbReference type="NCBI Taxonomy" id="1305675"/>
    <lineage>
        <taxon>Bacteria</taxon>
        <taxon>Bacillati</taxon>
        <taxon>Bacillota</taxon>
        <taxon>Bacilli</taxon>
        <taxon>Bacillales</taxon>
        <taxon>Bacillaceae</taxon>
        <taxon>Bacillus</taxon>
    </lineage>
</organism>
<protein>
    <recommendedName>
        <fullName evidence="16">Chemotaxis protein</fullName>
    </recommendedName>
</protein>
<dbReference type="GO" id="GO:0007165">
    <property type="term" value="P:signal transduction"/>
    <property type="evidence" value="ECO:0007669"/>
    <property type="project" value="UniProtKB-KW"/>
</dbReference>
<dbReference type="CDD" id="cd11386">
    <property type="entry name" value="MCP_signal"/>
    <property type="match status" value="1"/>
</dbReference>
<keyword evidence="8 10" id="KW-0807">Transducer</keyword>
<feature type="transmembrane region" description="Helical" evidence="11">
    <location>
        <begin position="274"/>
        <end position="297"/>
    </location>
</feature>
<evidence type="ECO:0000256" key="5">
    <source>
        <dbReference type="ARBA" id="ARBA00022692"/>
    </source>
</evidence>
<keyword evidence="4" id="KW-0145">Chemotaxis</keyword>
<evidence type="ECO:0000256" key="4">
    <source>
        <dbReference type="ARBA" id="ARBA00022500"/>
    </source>
</evidence>
<feature type="domain" description="HAMP" evidence="13">
    <location>
        <begin position="298"/>
        <end position="350"/>
    </location>
</feature>
<dbReference type="PANTHER" id="PTHR32089:SF114">
    <property type="entry name" value="METHYL-ACCEPTING CHEMOTAXIS PROTEIN MCPB"/>
    <property type="match status" value="1"/>
</dbReference>
<dbReference type="InterPro" id="IPR003660">
    <property type="entry name" value="HAMP_dom"/>
</dbReference>
<sequence>MKKGVENIMKLSIRYKLLLSFAVVLLIPSLLIGYIAFHSAKDKISENYVQNASENITFVSHMLDQIAVPKKADVEYFSSLISINDPMSETFTKFEQYHKLREDVQHVYIGTSSGDMYISPDADLEDGYDPRKRPWYQQALEANDTVITEPYVDAVTGEITVTVARPLHDHSGIIAIDFKLDEISKVINDIEIGKEGYAFILSQDQKLISHPTAEVGKEMEGDWASNLFEQDSGAFSYKEGGQSKELVFYTNDTTQWKIAGTLATNEVNSEAQPILIKTVVVIALSIIVGTFIALTIIRSITKPLQTIKEVAGNVTHGDLRETIHISSKDELGKLSVAFNTMIESLRSILFNINGQANSLTSTSEEFTANTEQASHATDQIAANVQEVTAGIENQSNNITEITNIIQQMTADIHQIAESSRHVTETATEATLAANEGTKSVQTSEEQMHYISEKMNDMKNSVQSLGTRSSEIENIIGVITHIAEETNLLALNAAIEASRAGEAGKGFAVVAQEIRKLANQSSASAEQIKHLIKNIQTEVSQAIQHTNEGTTETAKGLEIVSKTSHSFDNIEKLVESAATQIRQVSDASQHLSNGSEQIINSIEEIRSVSEHNSSNIQTVSAATEEQLASMEEIAASADNLSKMAEELQQAVYQFKFDKE</sequence>
<dbReference type="SUPFAM" id="SSF103190">
    <property type="entry name" value="Sensory domain-like"/>
    <property type="match status" value="1"/>
</dbReference>
<evidence type="ECO:0000256" key="8">
    <source>
        <dbReference type="ARBA" id="ARBA00023224"/>
    </source>
</evidence>
<dbReference type="SUPFAM" id="SSF58104">
    <property type="entry name" value="Methyl-accepting chemotaxis protein (MCP) signaling domain"/>
    <property type="match status" value="1"/>
</dbReference>
<dbReference type="InterPro" id="IPR004089">
    <property type="entry name" value="MCPsignal_dom"/>
</dbReference>
<dbReference type="InterPro" id="IPR029151">
    <property type="entry name" value="Sensor-like_sf"/>
</dbReference>
<comment type="caution">
    <text evidence="14">The sequence shown here is derived from an EMBL/GenBank/DDBJ whole genome shotgun (WGS) entry which is preliminary data.</text>
</comment>
<dbReference type="GO" id="GO:0005886">
    <property type="term" value="C:plasma membrane"/>
    <property type="evidence" value="ECO:0007669"/>
    <property type="project" value="UniProtKB-SubCell"/>
</dbReference>
<gene>
    <name evidence="14" type="ORF">BFG57_15215</name>
</gene>
<dbReference type="PROSITE" id="PS50885">
    <property type="entry name" value="HAMP"/>
    <property type="match status" value="1"/>
</dbReference>
<dbReference type="PANTHER" id="PTHR32089">
    <property type="entry name" value="METHYL-ACCEPTING CHEMOTAXIS PROTEIN MCPB"/>
    <property type="match status" value="1"/>
</dbReference>
<dbReference type="PRINTS" id="PR00260">
    <property type="entry name" value="CHEMTRNSDUCR"/>
</dbReference>
<comment type="similarity">
    <text evidence="9">Belongs to the methyl-accepting chemotaxis (MCP) protein family.</text>
</comment>
<evidence type="ECO:0000256" key="10">
    <source>
        <dbReference type="PROSITE-ProRule" id="PRU00284"/>
    </source>
</evidence>
<dbReference type="Gene3D" id="3.30.450.20">
    <property type="entry name" value="PAS domain"/>
    <property type="match status" value="2"/>
</dbReference>
<keyword evidence="2" id="KW-1003">Cell membrane</keyword>
<dbReference type="CDD" id="cd12912">
    <property type="entry name" value="PDC2_MCP_like"/>
    <property type="match status" value="1"/>
</dbReference>
<dbReference type="InterPro" id="IPR033479">
    <property type="entry name" value="dCache_1"/>
</dbReference>
<evidence type="ECO:0000256" key="3">
    <source>
        <dbReference type="ARBA" id="ARBA00022481"/>
    </source>
</evidence>
<keyword evidence="15" id="KW-1185">Reference proteome</keyword>
<dbReference type="SMART" id="SM00283">
    <property type="entry name" value="MA"/>
    <property type="match status" value="1"/>
</dbReference>
<keyword evidence="7 11" id="KW-0472">Membrane</keyword>
<keyword evidence="3" id="KW-0488">Methylation</keyword>
<evidence type="ECO:0000259" key="12">
    <source>
        <dbReference type="PROSITE" id="PS50111"/>
    </source>
</evidence>
<evidence type="ECO:0000256" key="11">
    <source>
        <dbReference type="SAM" id="Phobius"/>
    </source>
</evidence>
<feature type="domain" description="Methyl-accepting transducer" evidence="12">
    <location>
        <begin position="369"/>
        <end position="605"/>
    </location>
</feature>
<dbReference type="EMBL" id="MJEH01000025">
    <property type="protein sequence ID" value="OEH92560.1"/>
    <property type="molecule type" value="Genomic_DNA"/>
</dbReference>
<dbReference type="Proteomes" id="UP000095209">
    <property type="component" value="Unassembled WGS sequence"/>
</dbReference>
<evidence type="ECO:0000256" key="7">
    <source>
        <dbReference type="ARBA" id="ARBA00023136"/>
    </source>
</evidence>
<name>A0A1E5LEQ6_9BACI</name>
<dbReference type="OrthoDB" id="9760371at2"/>
<dbReference type="SMART" id="SM00304">
    <property type="entry name" value="HAMP"/>
    <property type="match status" value="1"/>
</dbReference>
<dbReference type="PROSITE" id="PS50111">
    <property type="entry name" value="CHEMOTAXIS_TRANSDUC_2"/>
    <property type="match status" value="1"/>
</dbReference>
<dbReference type="InterPro" id="IPR004090">
    <property type="entry name" value="Chemotax_Me-accpt_rcpt"/>
</dbReference>
<dbReference type="Pfam" id="PF02743">
    <property type="entry name" value="dCache_1"/>
    <property type="match status" value="1"/>
</dbReference>
<evidence type="ECO:0000256" key="6">
    <source>
        <dbReference type="ARBA" id="ARBA00022989"/>
    </source>
</evidence>
<evidence type="ECO:0000256" key="9">
    <source>
        <dbReference type="ARBA" id="ARBA00029447"/>
    </source>
</evidence>
<keyword evidence="6 11" id="KW-1133">Transmembrane helix</keyword>
<dbReference type="Pfam" id="PF00672">
    <property type="entry name" value="HAMP"/>
    <property type="match status" value="1"/>
</dbReference>
<evidence type="ECO:0008006" key="16">
    <source>
        <dbReference type="Google" id="ProtNLM"/>
    </source>
</evidence>
<evidence type="ECO:0000313" key="14">
    <source>
        <dbReference type="EMBL" id="OEH92560.1"/>
    </source>
</evidence>